<dbReference type="RefSeq" id="WP_125245567.1">
    <property type="nucleotide sequence ID" value="NZ_RSED01000036.1"/>
</dbReference>
<comment type="caution">
    <text evidence="3">The sequence shown here is derived from an EMBL/GenBank/DDBJ whole genome shotgun (WGS) entry which is preliminary data.</text>
</comment>
<feature type="domain" description="Ice-binding protein C-terminal" evidence="2">
    <location>
        <begin position="182"/>
        <end position="204"/>
    </location>
</feature>
<evidence type="ECO:0000259" key="2">
    <source>
        <dbReference type="Pfam" id="PF07589"/>
    </source>
</evidence>
<feature type="signal peptide" evidence="1">
    <location>
        <begin position="1"/>
        <end position="26"/>
    </location>
</feature>
<dbReference type="Pfam" id="PF07589">
    <property type="entry name" value="PEP-CTERM"/>
    <property type="match status" value="1"/>
</dbReference>
<name>A0A3R8T1L0_9BURK</name>
<dbReference type="AlphaFoldDB" id="A0A3R8T1L0"/>
<accession>A0A3R8T1L0</accession>
<evidence type="ECO:0000256" key="1">
    <source>
        <dbReference type="SAM" id="SignalP"/>
    </source>
</evidence>
<evidence type="ECO:0000313" key="3">
    <source>
        <dbReference type="EMBL" id="RRR99992.1"/>
    </source>
</evidence>
<feature type="chain" id="PRO_5018561256" evidence="1">
    <location>
        <begin position="27"/>
        <end position="209"/>
    </location>
</feature>
<protein>
    <submittedName>
        <fullName evidence="3">PEP-CTERM sorting domain-containing protein</fullName>
    </submittedName>
</protein>
<keyword evidence="4" id="KW-1185">Reference proteome</keyword>
<organism evidence="3 4">
    <name type="scientific">Aquabacterium soli</name>
    <dbReference type="NCBI Taxonomy" id="2493092"/>
    <lineage>
        <taxon>Bacteria</taxon>
        <taxon>Pseudomonadati</taxon>
        <taxon>Pseudomonadota</taxon>
        <taxon>Betaproteobacteria</taxon>
        <taxon>Burkholderiales</taxon>
        <taxon>Aquabacterium</taxon>
    </lineage>
</organism>
<dbReference type="OrthoDB" id="9156470at2"/>
<dbReference type="EMBL" id="RSED01000036">
    <property type="protein sequence ID" value="RRR99992.1"/>
    <property type="molecule type" value="Genomic_DNA"/>
</dbReference>
<reference evidence="3 4" key="1">
    <citation type="submission" date="2018-12" db="EMBL/GenBank/DDBJ databases">
        <title>The whole draft genome of Aquabacterium sp. SJQ9.</title>
        <authorList>
            <person name="Sun L."/>
            <person name="Gao X."/>
            <person name="Chen W."/>
            <person name="Huang K."/>
        </authorList>
    </citation>
    <scope>NUCLEOTIDE SEQUENCE [LARGE SCALE GENOMIC DNA]</scope>
    <source>
        <strain evidence="3 4">SJQ9</strain>
    </source>
</reference>
<dbReference type="NCBIfam" id="TIGR02595">
    <property type="entry name" value="PEP_CTERM"/>
    <property type="match status" value="1"/>
</dbReference>
<keyword evidence="1" id="KW-0732">Signal</keyword>
<gene>
    <name evidence="3" type="ORF">EIP75_23210</name>
</gene>
<proteinExistence type="predicted"/>
<evidence type="ECO:0000313" key="4">
    <source>
        <dbReference type="Proteomes" id="UP000269265"/>
    </source>
</evidence>
<dbReference type="Proteomes" id="UP000269265">
    <property type="component" value="Unassembled WGS sequence"/>
</dbReference>
<dbReference type="InterPro" id="IPR013424">
    <property type="entry name" value="Ice-binding_C"/>
</dbReference>
<sequence length="209" mass="20682">MNAVIKTISRAAVAVAAAVAAHGAMAANATVQLDTSVISANSLTVAAIGADTYSSSTGVLTAPVASASNKVVDFGNSDGFSISLTVLFAKQTLSFTNFAYDLTTNTLFGTLTGSGSLLSGIAFTGDLLKAGTTSSTNSILTASNFGVSAGLTAYLTTAGVSTASLSSITSSIKSVSVPTAPAVPEPSTYALMGLGLVGISLIARQKRQA</sequence>